<dbReference type="OrthoDB" id="9798935at2"/>
<reference evidence="4 5" key="1">
    <citation type="submission" date="2010-10" db="EMBL/GenBank/DDBJ databases">
        <authorList>
            <person name="Durkin A.S."/>
            <person name="Madupu R."/>
            <person name="Torralba M."/>
            <person name="Gillis M."/>
            <person name="Methe B."/>
            <person name="Sutton G."/>
            <person name="Nelson K.E."/>
        </authorList>
    </citation>
    <scope>NUCLEOTIDE SEQUENCE [LARGE SCALE GENOMIC DNA]</scope>
    <source>
        <strain evidence="4 5">PB013-T2-3</strain>
    </source>
</reference>
<protein>
    <submittedName>
        <fullName evidence="4">LysM domain protein</fullName>
    </submittedName>
</protein>
<dbReference type="InterPro" id="IPR018392">
    <property type="entry name" value="LysM"/>
</dbReference>
<feature type="compositionally biased region" description="Low complexity" evidence="1">
    <location>
        <begin position="189"/>
        <end position="204"/>
    </location>
</feature>
<dbReference type="SMART" id="SM00257">
    <property type="entry name" value="LysM"/>
    <property type="match status" value="1"/>
</dbReference>
<comment type="caution">
    <text evidence="4">The sequence shown here is derived from an EMBL/GenBank/DDBJ whole genome shotgun (WGS) entry which is preliminary data.</text>
</comment>
<dbReference type="CDD" id="cd00118">
    <property type="entry name" value="LysM"/>
    <property type="match status" value="1"/>
</dbReference>
<proteinExistence type="predicted"/>
<feature type="signal peptide" evidence="2">
    <location>
        <begin position="1"/>
        <end position="24"/>
    </location>
</feature>
<gene>
    <name evidence="4" type="ORF">HMPREF9265_0230</name>
</gene>
<feature type="domain" description="LysM" evidence="3">
    <location>
        <begin position="71"/>
        <end position="115"/>
    </location>
</feature>
<dbReference type="Proteomes" id="UP000003070">
    <property type="component" value="Unassembled WGS sequence"/>
</dbReference>
<dbReference type="PROSITE" id="PS51782">
    <property type="entry name" value="LYSM"/>
    <property type="match status" value="1"/>
</dbReference>
<organism evidence="4 5">
    <name type="scientific">Limosilactobacillus oris PB013-T2-3</name>
    <dbReference type="NCBI Taxonomy" id="908339"/>
    <lineage>
        <taxon>Bacteria</taxon>
        <taxon>Bacillati</taxon>
        <taxon>Bacillota</taxon>
        <taxon>Bacilli</taxon>
        <taxon>Lactobacillales</taxon>
        <taxon>Lactobacillaceae</taxon>
        <taxon>Limosilactobacillus</taxon>
    </lineage>
</organism>
<evidence type="ECO:0000313" key="4">
    <source>
        <dbReference type="EMBL" id="EFQ52673.1"/>
    </source>
</evidence>
<dbReference type="Pfam" id="PF01476">
    <property type="entry name" value="LysM"/>
    <property type="match status" value="1"/>
</dbReference>
<dbReference type="InterPro" id="IPR036779">
    <property type="entry name" value="LysM_dom_sf"/>
</dbReference>
<evidence type="ECO:0000259" key="3">
    <source>
        <dbReference type="PROSITE" id="PS51782"/>
    </source>
</evidence>
<keyword evidence="2" id="KW-0732">Signal</keyword>
<feature type="compositionally biased region" description="Acidic residues" evidence="1">
    <location>
        <begin position="360"/>
        <end position="369"/>
    </location>
</feature>
<dbReference type="Gene3D" id="3.10.350.10">
    <property type="entry name" value="LysM domain"/>
    <property type="match status" value="1"/>
</dbReference>
<evidence type="ECO:0000256" key="1">
    <source>
        <dbReference type="SAM" id="MobiDB-lite"/>
    </source>
</evidence>
<feature type="compositionally biased region" description="Low complexity" evidence="1">
    <location>
        <begin position="212"/>
        <end position="230"/>
    </location>
</feature>
<accession>E3C9C2</accession>
<feature type="chain" id="PRO_5039535869" evidence="2">
    <location>
        <begin position="25"/>
        <end position="369"/>
    </location>
</feature>
<dbReference type="AlphaFoldDB" id="E3C9C2"/>
<evidence type="ECO:0000256" key="2">
    <source>
        <dbReference type="SAM" id="SignalP"/>
    </source>
</evidence>
<feature type="region of interest" description="Disordered" evidence="1">
    <location>
        <begin position="321"/>
        <end position="369"/>
    </location>
</feature>
<dbReference type="EMBL" id="AEKL01000064">
    <property type="protein sequence ID" value="EFQ52673.1"/>
    <property type="molecule type" value="Genomic_DNA"/>
</dbReference>
<evidence type="ECO:0000313" key="5">
    <source>
        <dbReference type="Proteomes" id="UP000003070"/>
    </source>
</evidence>
<dbReference type="eggNOG" id="COG1388">
    <property type="taxonomic scope" value="Bacteria"/>
</dbReference>
<feature type="region of interest" description="Disordered" evidence="1">
    <location>
        <begin position="166"/>
        <end position="240"/>
    </location>
</feature>
<name>E3C9C2_9LACO</name>
<dbReference type="SUPFAM" id="SSF54106">
    <property type="entry name" value="LysM domain"/>
    <property type="match status" value="1"/>
</dbReference>
<sequence>MKINNKKRLAAVFMTAVLAGPVLASSVAMADNATGSPAEQADITNWIANTPQQVSNNMAMQHIDMNNLNGTRYIIQWGDTLSSISAATGISVAKLCYDNNIQNANLIYAGDVLILNRNGDVPAGYNPNVNPNAVAQTRVTINNGPKTVNIYAPKSVKKIYNEQVDNSKTDDHSNNSENNAFAAPADAKNSTSDNQQSQQSTDSTSDSESDSQESSSTSAKTKTRNAAATNHGKHHSSSVSASVIVSGLESVAGDSKLSFEEGDGGEDADSVDVNSAVILKAAKKGDYEKVLSEIKDALGDKAKDGTTVYIKKDGNEINVYAVESDNGNSSKDSNKDDGDSDSQSNDNDDDSNSQATNDNQETDTTDDDD</sequence>
<dbReference type="RefSeq" id="WP_003713738.1">
    <property type="nucleotide sequence ID" value="NZ_AEKL01000064.1"/>
</dbReference>